<comment type="caution">
    <text evidence="1">The sequence shown here is derived from an EMBL/GenBank/DDBJ whole genome shotgun (WGS) entry which is preliminary data.</text>
</comment>
<dbReference type="AlphaFoldDB" id="M7N5B1"/>
<reference evidence="1 2" key="1">
    <citation type="journal article" date="2013" name="Genome Announc.">
        <title>Draft Genome Sequence of Cesiribacter andamanensis Strain AMV16T, Isolated from a Soil Sample from a Mud Volcano in the Andaman Islands, India.</title>
        <authorList>
            <person name="Shivaji S."/>
            <person name="Ara S."/>
            <person name="Begum Z."/>
            <person name="Srinivas T.N."/>
            <person name="Singh A."/>
            <person name="Kumar Pinnaka A."/>
        </authorList>
    </citation>
    <scope>NUCLEOTIDE SEQUENCE [LARGE SCALE GENOMIC DNA]</scope>
    <source>
        <strain evidence="1 2">AMV16</strain>
    </source>
</reference>
<evidence type="ECO:0000313" key="1">
    <source>
        <dbReference type="EMBL" id="EMR02482.1"/>
    </source>
</evidence>
<evidence type="ECO:0000313" key="2">
    <source>
        <dbReference type="Proteomes" id="UP000011910"/>
    </source>
</evidence>
<name>M7N5B1_9BACT</name>
<accession>M7N5B1</accession>
<organism evidence="1 2">
    <name type="scientific">Cesiribacter andamanensis AMV16</name>
    <dbReference type="NCBI Taxonomy" id="1279009"/>
    <lineage>
        <taxon>Bacteria</taxon>
        <taxon>Pseudomonadati</taxon>
        <taxon>Bacteroidota</taxon>
        <taxon>Cytophagia</taxon>
        <taxon>Cytophagales</taxon>
        <taxon>Cesiribacteraceae</taxon>
        <taxon>Cesiribacter</taxon>
    </lineage>
</organism>
<dbReference type="Proteomes" id="UP000011910">
    <property type="component" value="Unassembled WGS sequence"/>
</dbReference>
<dbReference type="EMBL" id="AODQ01000056">
    <property type="protein sequence ID" value="EMR02482.1"/>
    <property type="molecule type" value="Genomic_DNA"/>
</dbReference>
<keyword evidence="2" id="KW-1185">Reference proteome</keyword>
<sequence>MVPACSPEQAPAADLELPLGTPFVLHPPQKALSEALRITILQVIDSRCPLDVNCIWEGEVSVRLLAEGAQDGAELQLTLHQPASDGRNVVEWEGYRITLEAVSMPPGHKANWKTEDYDVRLLVDRL</sequence>
<dbReference type="STRING" id="1279009.ADICEAN_02355"/>
<proteinExistence type="predicted"/>
<protein>
    <submittedName>
        <fullName evidence="1">Uncharacterized protein</fullName>
    </submittedName>
</protein>
<dbReference type="eggNOG" id="ENOG5033BNR">
    <property type="taxonomic scope" value="Bacteria"/>
</dbReference>
<gene>
    <name evidence="1" type="ORF">ADICEAN_02355</name>
</gene>